<evidence type="ECO:0000313" key="2">
    <source>
        <dbReference type="EMBL" id="CAA9363080.1"/>
    </source>
</evidence>
<dbReference type="GO" id="GO:0016757">
    <property type="term" value="F:glycosyltransferase activity"/>
    <property type="evidence" value="ECO:0007669"/>
    <property type="project" value="UniProtKB-KW"/>
</dbReference>
<gene>
    <name evidence="2" type="ORF">AVDCRST_MAG72-2448</name>
</gene>
<feature type="non-terminal residue" evidence="2">
    <location>
        <position position="1"/>
    </location>
</feature>
<feature type="compositionally biased region" description="Basic residues" evidence="1">
    <location>
        <begin position="40"/>
        <end position="55"/>
    </location>
</feature>
<keyword evidence="2" id="KW-0808">Transferase</keyword>
<reference evidence="2" key="1">
    <citation type="submission" date="2020-02" db="EMBL/GenBank/DDBJ databases">
        <authorList>
            <person name="Meier V. D."/>
        </authorList>
    </citation>
    <scope>NUCLEOTIDE SEQUENCE</scope>
    <source>
        <strain evidence="2">AVDCRST_MAG72</strain>
    </source>
</reference>
<dbReference type="EMBL" id="CADCUJ010000103">
    <property type="protein sequence ID" value="CAA9363080.1"/>
    <property type="molecule type" value="Genomic_DNA"/>
</dbReference>
<feature type="region of interest" description="Disordered" evidence="1">
    <location>
        <begin position="196"/>
        <end position="215"/>
    </location>
</feature>
<accession>A0A6J4MNQ5</accession>
<dbReference type="EC" id="2.4.2.-" evidence="2"/>
<feature type="non-terminal residue" evidence="2">
    <location>
        <position position="215"/>
    </location>
</feature>
<sequence length="215" mass="23477">DGGRLETGRRRPRLRLGQCALGSARPGASRCQRHADRGPGHRHGRRRARRARGRRVRELCRGTAGGQRARGDRPPAGRRASGARNLRRHAGPVRTWRGARAGHPRARRVARCRRAAAGPGGAAHGLEQRRGTCRVDAVPRRRGRPVLLRALLRRAGLHAADQGTHPGTPGDLGRARRRPFRGRGGERAAVCHPVPSREVRRRRGRPAAQLGGIAV</sequence>
<keyword evidence="2" id="KW-0328">Glycosyltransferase</keyword>
<feature type="region of interest" description="Disordered" evidence="1">
    <location>
        <begin position="1"/>
        <end position="89"/>
    </location>
</feature>
<organism evidence="2">
    <name type="scientific">uncultured Nocardioidaceae bacterium</name>
    <dbReference type="NCBI Taxonomy" id="253824"/>
    <lineage>
        <taxon>Bacteria</taxon>
        <taxon>Bacillati</taxon>
        <taxon>Actinomycetota</taxon>
        <taxon>Actinomycetes</taxon>
        <taxon>Propionibacteriales</taxon>
        <taxon>Nocardioidaceae</taxon>
        <taxon>environmental samples</taxon>
    </lineage>
</organism>
<feature type="region of interest" description="Disordered" evidence="1">
    <location>
        <begin position="160"/>
        <end position="188"/>
    </location>
</feature>
<name>A0A6J4MNQ5_9ACTN</name>
<evidence type="ECO:0000256" key="1">
    <source>
        <dbReference type="SAM" id="MobiDB-lite"/>
    </source>
</evidence>
<protein>
    <submittedName>
        <fullName evidence="2">Imidazole glycerol phosphate synthase amidotransferase subunit</fullName>
        <ecNumber evidence="2">2.4.2.-</ecNumber>
    </submittedName>
</protein>
<proteinExistence type="predicted"/>
<dbReference type="AlphaFoldDB" id="A0A6J4MNQ5"/>